<reference evidence="1" key="1">
    <citation type="submission" date="2016-10" db="EMBL/GenBank/DDBJ databases">
        <title>Sequence of Gallionella enrichment culture.</title>
        <authorList>
            <person name="Poehlein A."/>
            <person name="Muehling M."/>
            <person name="Daniel R."/>
        </authorList>
    </citation>
    <scope>NUCLEOTIDE SEQUENCE</scope>
</reference>
<organism evidence="1">
    <name type="scientific">mine drainage metagenome</name>
    <dbReference type="NCBI Taxonomy" id="410659"/>
    <lineage>
        <taxon>unclassified sequences</taxon>
        <taxon>metagenomes</taxon>
        <taxon>ecological metagenomes</taxon>
    </lineage>
</organism>
<comment type="caution">
    <text evidence="1">The sequence shown here is derived from an EMBL/GenBank/DDBJ whole genome shotgun (WGS) entry which is preliminary data.</text>
</comment>
<evidence type="ECO:0000313" key="1">
    <source>
        <dbReference type="EMBL" id="OIQ97390.1"/>
    </source>
</evidence>
<protein>
    <submittedName>
        <fullName evidence="1">Uncharacterized protein</fullName>
    </submittedName>
</protein>
<dbReference type="EMBL" id="MLJW01000134">
    <property type="protein sequence ID" value="OIQ97390.1"/>
    <property type="molecule type" value="Genomic_DNA"/>
</dbReference>
<dbReference type="AlphaFoldDB" id="A0A1J5RMX8"/>
<proteinExistence type="predicted"/>
<gene>
    <name evidence="1" type="ORF">GALL_206500</name>
</gene>
<name>A0A1J5RMX8_9ZZZZ</name>
<sequence>MGYPFGTAKKAAKSQMSKEYAKIVMDISPQGILSTKDNSFRVDQIGKEKKTIHSKIKVALSMIIYDENGEKIKEAEAKSVSKEKIVFDSEALLVGDFSFINKKVNADNFNSFQETLYNALIELSQQLK</sequence>
<accession>A0A1J5RMX8</accession>